<dbReference type="PANTHER" id="PTHR12000">
    <property type="entry name" value="HEMOGLOBINASE FAMILY MEMBER"/>
    <property type="match status" value="1"/>
</dbReference>
<keyword evidence="5" id="KW-1185">Reference proteome</keyword>
<feature type="region of interest" description="Disordered" evidence="2">
    <location>
        <begin position="52"/>
        <end position="86"/>
    </location>
</feature>
<dbReference type="GO" id="GO:0006624">
    <property type="term" value="P:vacuolar protein processing"/>
    <property type="evidence" value="ECO:0007669"/>
    <property type="project" value="TreeGrafter"/>
</dbReference>
<gene>
    <name evidence="4" type="ORF">Bca52824_026843</name>
</gene>
<proteinExistence type="inferred from homology"/>
<dbReference type="GO" id="GO:0004197">
    <property type="term" value="F:cysteine-type endopeptidase activity"/>
    <property type="evidence" value="ECO:0007669"/>
    <property type="project" value="TreeGrafter"/>
</dbReference>
<reference evidence="4 5" key="1">
    <citation type="submission" date="2020-02" db="EMBL/GenBank/DDBJ databases">
        <authorList>
            <person name="Ma Q."/>
            <person name="Huang Y."/>
            <person name="Song X."/>
            <person name="Pei D."/>
        </authorList>
    </citation>
    <scope>NUCLEOTIDE SEQUENCE [LARGE SCALE GENOMIC DNA]</scope>
    <source>
        <strain evidence="4">Sxm20200214</strain>
        <tissue evidence="4">Leaf</tissue>
    </source>
</reference>
<dbReference type="AlphaFoldDB" id="A0A8X7V8B1"/>
<dbReference type="Gene3D" id="1.10.132.130">
    <property type="match status" value="2"/>
</dbReference>
<accession>A0A8X7V8B1</accession>
<evidence type="ECO:0000256" key="2">
    <source>
        <dbReference type="SAM" id="MobiDB-lite"/>
    </source>
</evidence>
<evidence type="ECO:0000259" key="3">
    <source>
        <dbReference type="Pfam" id="PF20985"/>
    </source>
</evidence>
<feature type="compositionally biased region" description="Basic and acidic residues" evidence="2">
    <location>
        <begin position="52"/>
        <end position="65"/>
    </location>
</feature>
<name>A0A8X7V8B1_BRACI</name>
<dbReference type="Proteomes" id="UP000886595">
    <property type="component" value="Unassembled WGS sequence"/>
</dbReference>
<dbReference type="InterPro" id="IPR046427">
    <property type="entry name" value="Legumain_prodom_sf"/>
</dbReference>
<comment type="similarity">
    <text evidence="1">Belongs to the peptidase C13 family.</text>
</comment>
<dbReference type="GO" id="GO:0051603">
    <property type="term" value="P:proteolysis involved in protein catabolic process"/>
    <property type="evidence" value="ECO:0007669"/>
    <property type="project" value="TreeGrafter"/>
</dbReference>
<evidence type="ECO:0000256" key="1">
    <source>
        <dbReference type="ARBA" id="ARBA00009941"/>
    </source>
</evidence>
<comment type="caution">
    <text evidence="4">The sequence shown here is derived from an EMBL/GenBank/DDBJ whole genome shotgun (WGS) entry which is preliminary data.</text>
</comment>
<feature type="domain" description="Legumain prodomain" evidence="3">
    <location>
        <begin position="149"/>
        <end position="178"/>
    </location>
</feature>
<dbReference type="EMBL" id="JAAMPC010000006">
    <property type="protein sequence ID" value="KAG2307095.1"/>
    <property type="molecule type" value="Genomic_DNA"/>
</dbReference>
<organism evidence="4 5">
    <name type="scientific">Brassica carinata</name>
    <name type="common">Ethiopian mustard</name>
    <name type="synonym">Abyssinian cabbage</name>
    <dbReference type="NCBI Taxonomy" id="52824"/>
    <lineage>
        <taxon>Eukaryota</taxon>
        <taxon>Viridiplantae</taxon>
        <taxon>Streptophyta</taxon>
        <taxon>Embryophyta</taxon>
        <taxon>Tracheophyta</taxon>
        <taxon>Spermatophyta</taxon>
        <taxon>Magnoliopsida</taxon>
        <taxon>eudicotyledons</taxon>
        <taxon>Gunneridae</taxon>
        <taxon>Pentapetalae</taxon>
        <taxon>rosids</taxon>
        <taxon>malvids</taxon>
        <taxon>Brassicales</taxon>
        <taxon>Brassicaceae</taxon>
        <taxon>Brassiceae</taxon>
        <taxon>Brassica</taxon>
    </lineage>
</organism>
<evidence type="ECO:0000313" key="4">
    <source>
        <dbReference type="EMBL" id="KAG2307095.1"/>
    </source>
</evidence>
<dbReference type="PANTHER" id="PTHR12000:SF33">
    <property type="entry name" value="VACUOLAR-PROCESSING ENZYME ALPHA-ISOZYME"/>
    <property type="match status" value="1"/>
</dbReference>
<evidence type="ECO:0000313" key="5">
    <source>
        <dbReference type="Proteomes" id="UP000886595"/>
    </source>
</evidence>
<dbReference type="Pfam" id="PF20985">
    <property type="entry name" value="Legum_prodom"/>
    <property type="match status" value="1"/>
</dbReference>
<protein>
    <recommendedName>
        <fullName evidence="3">Legumain prodomain domain-containing protein</fullName>
    </recommendedName>
</protein>
<dbReference type="OrthoDB" id="192611at2759"/>
<dbReference type="GO" id="GO:0005773">
    <property type="term" value="C:vacuole"/>
    <property type="evidence" value="ECO:0007669"/>
    <property type="project" value="GOC"/>
</dbReference>
<sequence>MPGSGREGSVIRCNLLSREYTREEHEVGEYVLEDLARQKKQHEEKEAQRLAMRRLERERDRREATADMSEDFSEGEKGDLVSDVSTHGTKARLPRINWRFKKAPEGSARKTEAQKQFLEAMSHRLHVDNSVLFIGRLLFGISQGPVVQNKGFKHMRSIANICNAGIQMEQMEEAAMQA</sequence>
<dbReference type="InterPro" id="IPR048501">
    <property type="entry name" value="Legum_prodom"/>
</dbReference>
<dbReference type="InterPro" id="IPR001096">
    <property type="entry name" value="Peptidase_C13"/>
</dbReference>